<feature type="non-terminal residue" evidence="8">
    <location>
        <position position="173"/>
    </location>
</feature>
<dbReference type="PANTHER" id="PTHR23074">
    <property type="entry name" value="AAA DOMAIN-CONTAINING"/>
    <property type="match status" value="1"/>
</dbReference>
<evidence type="ECO:0000256" key="1">
    <source>
        <dbReference type="ARBA" id="ARBA00004496"/>
    </source>
</evidence>
<comment type="subcellular location">
    <subcellularLocation>
        <location evidence="1">Cytoplasm</location>
    </subcellularLocation>
</comment>
<dbReference type="GO" id="GO:0005524">
    <property type="term" value="F:ATP binding"/>
    <property type="evidence" value="ECO:0007669"/>
    <property type="project" value="UniProtKB-KW"/>
</dbReference>
<dbReference type="OMA" id="WAGESEQ"/>
<dbReference type="InterPro" id="IPR027417">
    <property type="entry name" value="P-loop_NTPase"/>
</dbReference>
<evidence type="ECO:0000256" key="4">
    <source>
        <dbReference type="ARBA" id="ARBA00022741"/>
    </source>
</evidence>
<name>E1Z9Q8_CHLVA</name>
<dbReference type="eggNOG" id="KOG0740">
    <property type="taxonomic scope" value="Eukaryota"/>
</dbReference>
<evidence type="ECO:0000256" key="2">
    <source>
        <dbReference type="ARBA" id="ARBA00006914"/>
    </source>
</evidence>
<evidence type="ECO:0000313" key="8">
    <source>
        <dbReference type="EMBL" id="EFN57814.1"/>
    </source>
</evidence>
<dbReference type="Proteomes" id="UP000008141">
    <property type="component" value="Unassembled WGS sequence"/>
</dbReference>
<dbReference type="InterPro" id="IPR003959">
    <property type="entry name" value="ATPase_AAA_core"/>
</dbReference>
<dbReference type="SUPFAM" id="SSF52540">
    <property type="entry name" value="P-loop containing nucleoside triphosphate hydrolases"/>
    <property type="match status" value="1"/>
</dbReference>
<comment type="similarity">
    <text evidence="2 6">Belongs to the AAA ATPase family.</text>
</comment>
<dbReference type="Gene3D" id="3.40.50.300">
    <property type="entry name" value="P-loop containing nucleotide triphosphate hydrolases"/>
    <property type="match status" value="1"/>
</dbReference>
<dbReference type="FunFam" id="3.40.50.300:FF:001054">
    <property type="entry name" value="ATPase, AAA family, putative"/>
    <property type="match status" value="1"/>
</dbReference>
<evidence type="ECO:0000313" key="9">
    <source>
        <dbReference type="Proteomes" id="UP000008141"/>
    </source>
</evidence>
<dbReference type="InterPro" id="IPR003960">
    <property type="entry name" value="ATPase_AAA_CS"/>
</dbReference>
<sequence length="173" mass="18940">WSDIAGQQTAKDLIQEVVVWPVKNPQLFTQGARAPPKGILLFGPPGTGKTMLGKAIATNISAVFFSISASSLVSKWMGEGERLVRALFAVAAHVAPAVIFIDEVDSLLSARKSDGEHESMRRLKTEILVQMEGIDPARADRRVLLIGATNRPEELDEAARRRMPKQLYIPLPD</sequence>
<evidence type="ECO:0000256" key="6">
    <source>
        <dbReference type="RuleBase" id="RU003651"/>
    </source>
</evidence>
<dbReference type="PANTHER" id="PTHR23074:SF17">
    <property type="entry name" value="FIDGETIN-LIKE PROTEIN 1"/>
    <property type="match status" value="1"/>
</dbReference>
<dbReference type="InterPro" id="IPR003593">
    <property type="entry name" value="AAA+_ATPase"/>
</dbReference>
<proteinExistence type="inferred from homology"/>
<dbReference type="OrthoDB" id="10251136at2759"/>
<dbReference type="STRING" id="554065.E1Z9Q8"/>
<keyword evidence="3" id="KW-0963">Cytoplasm</keyword>
<dbReference type="KEGG" id="cvr:CHLNCDRAFT_11182"/>
<dbReference type="Pfam" id="PF00004">
    <property type="entry name" value="AAA"/>
    <property type="match status" value="1"/>
</dbReference>
<protein>
    <recommendedName>
        <fullName evidence="7">AAA+ ATPase domain-containing protein</fullName>
    </recommendedName>
</protein>
<dbReference type="InParanoid" id="E1Z9Q8"/>
<dbReference type="PROSITE" id="PS00674">
    <property type="entry name" value="AAA"/>
    <property type="match status" value="1"/>
</dbReference>
<keyword evidence="9" id="KW-1185">Reference proteome</keyword>
<gene>
    <name evidence="8" type="ORF">CHLNCDRAFT_11182</name>
</gene>
<dbReference type="GO" id="GO:0016887">
    <property type="term" value="F:ATP hydrolysis activity"/>
    <property type="evidence" value="ECO:0007669"/>
    <property type="project" value="InterPro"/>
</dbReference>
<dbReference type="InterPro" id="IPR050304">
    <property type="entry name" value="MT-severing_AAA_ATPase"/>
</dbReference>
<organism evidence="9">
    <name type="scientific">Chlorella variabilis</name>
    <name type="common">Green alga</name>
    <dbReference type="NCBI Taxonomy" id="554065"/>
    <lineage>
        <taxon>Eukaryota</taxon>
        <taxon>Viridiplantae</taxon>
        <taxon>Chlorophyta</taxon>
        <taxon>core chlorophytes</taxon>
        <taxon>Trebouxiophyceae</taxon>
        <taxon>Chlorellales</taxon>
        <taxon>Chlorellaceae</taxon>
        <taxon>Chlorella clade</taxon>
        <taxon>Chlorella</taxon>
    </lineage>
</organism>
<dbReference type="GeneID" id="17356972"/>
<reference evidence="8 9" key="1">
    <citation type="journal article" date="2010" name="Plant Cell">
        <title>The Chlorella variabilis NC64A genome reveals adaptation to photosymbiosis, coevolution with viruses, and cryptic sex.</title>
        <authorList>
            <person name="Blanc G."/>
            <person name="Duncan G."/>
            <person name="Agarkova I."/>
            <person name="Borodovsky M."/>
            <person name="Gurnon J."/>
            <person name="Kuo A."/>
            <person name="Lindquist E."/>
            <person name="Lucas S."/>
            <person name="Pangilinan J."/>
            <person name="Polle J."/>
            <person name="Salamov A."/>
            <person name="Terry A."/>
            <person name="Yamada T."/>
            <person name="Dunigan D.D."/>
            <person name="Grigoriev I.V."/>
            <person name="Claverie J.M."/>
            <person name="Van Etten J.L."/>
        </authorList>
    </citation>
    <scope>NUCLEOTIDE SEQUENCE [LARGE SCALE GENOMIC DNA]</scope>
    <source>
        <strain evidence="8 9">NC64A</strain>
    </source>
</reference>
<dbReference type="GO" id="GO:0005737">
    <property type="term" value="C:cytoplasm"/>
    <property type="evidence" value="ECO:0007669"/>
    <property type="project" value="UniProtKB-SubCell"/>
</dbReference>
<dbReference type="EMBL" id="GL433839">
    <property type="protein sequence ID" value="EFN57814.1"/>
    <property type="molecule type" value="Genomic_DNA"/>
</dbReference>
<feature type="domain" description="AAA+ ATPase" evidence="7">
    <location>
        <begin position="35"/>
        <end position="173"/>
    </location>
</feature>
<evidence type="ECO:0000256" key="3">
    <source>
        <dbReference type="ARBA" id="ARBA00022490"/>
    </source>
</evidence>
<feature type="non-terminal residue" evidence="8">
    <location>
        <position position="1"/>
    </location>
</feature>
<keyword evidence="4 6" id="KW-0547">Nucleotide-binding</keyword>
<accession>E1Z9Q8</accession>
<dbReference type="RefSeq" id="XP_005849916.1">
    <property type="nucleotide sequence ID" value="XM_005849854.1"/>
</dbReference>
<keyword evidence="5 6" id="KW-0067">ATP-binding</keyword>
<evidence type="ECO:0000256" key="5">
    <source>
        <dbReference type="ARBA" id="ARBA00022840"/>
    </source>
</evidence>
<dbReference type="SMART" id="SM00382">
    <property type="entry name" value="AAA"/>
    <property type="match status" value="1"/>
</dbReference>
<dbReference type="AlphaFoldDB" id="E1Z9Q8"/>
<evidence type="ECO:0000259" key="7">
    <source>
        <dbReference type="SMART" id="SM00382"/>
    </source>
</evidence>